<feature type="transmembrane region" description="Helical" evidence="9">
    <location>
        <begin position="6"/>
        <end position="26"/>
    </location>
</feature>
<evidence type="ECO:0000256" key="6">
    <source>
        <dbReference type="ARBA" id="ARBA00022927"/>
    </source>
</evidence>
<evidence type="ECO:0000256" key="3">
    <source>
        <dbReference type="ARBA" id="ARBA00022475"/>
    </source>
</evidence>
<evidence type="ECO:0000259" key="10">
    <source>
        <dbReference type="Pfam" id="PF11356"/>
    </source>
</evidence>
<evidence type="ECO:0000313" key="11">
    <source>
        <dbReference type="EMBL" id="ALI05047.1"/>
    </source>
</evidence>
<dbReference type="Pfam" id="PF11356">
    <property type="entry name" value="T2SSC"/>
    <property type="match status" value="1"/>
</dbReference>
<dbReference type="Proteomes" id="UP000066487">
    <property type="component" value="Chromosome"/>
</dbReference>
<keyword evidence="3" id="KW-1003">Cell membrane</keyword>
<sequence length="175" mass="19199">MSTGWPTLLGAILWVLPMVYGVYLFASEQTLRDEWLVLSERPVRLPPDTQPMPEFNPDAIATVMGLATQTATLRSAEPLTLRASFVSSTGLSRALLAGADGERLYQVGDSLPGGSVLRRVEVSRVVLWRKGREELLALQPTTERTLLTIKPADTRSDPAPALIHFRPTADLPKSH</sequence>
<dbReference type="EMBL" id="CP012830">
    <property type="protein sequence ID" value="ALI05047.1"/>
    <property type="molecule type" value="Genomic_DNA"/>
</dbReference>
<evidence type="ECO:0000256" key="9">
    <source>
        <dbReference type="SAM" id="Phobius"/>
    </source>
</evidence>
<accession>A0A0N9VW74</accession>
<keyword evidence="4" id="KW-0997">Cell inner membrane</keyword>
<evidence type="ECO:0000256" key="1">
    <source>
        <dbReference type="ARBA" id="ARBA00004533"/>
    </source>
</evidence>
<dbReference type="InterPro" id="IPR024961">
    <property type="entry name" value="T2SS_GspC_N"/>
</dbReference>
<evidence type="ECO:0000313" key="12">
    <source>
        <dbReference type="Proteomes" id="UP000066487"/>
    </source>
</evidence>
<evidence type="ECO:0000256" key="4">
    <source>
        <dbReference type="ARBA" id="ARBA00022519"/>
    </source>
</evidence>
<keyword evidence="2" id="KW-0813">Transport</keyword>
<keyword evidence="5 9" id="KW-0812">Transmembrane</keyword>
<feature type="domain" description="Type II secretion system protein GspC N-terminal" evidence="10">
    <location>
        <begin position="78"/>
        <end position="138"/>
    </location>
</feature>
<name>A0A0N9VW74_PSEFL</name>
<organism evidence="11 12">
    <name type="scientific">Pseudomonas fluorescens</name>
    <dbReference type="NCBI Taxonomy" id="294"/>
    <lineage>
        <taxon>Bacteria</taxon>
        <taxon>Pseudomonadati</taxon>
        <taxon>Pseudomonadota</taxon>
        <taxon>Gammaproteobacteria</taxon>
        <taxon>Pseudomonadales</taxon>
        <taxon>Pseudomonadaceae</taxon>
        <taxon>Pseudomonas</taxon>
    </lineage>
</organism>
<reference evidence="11 12" key="2">
    <citation type="journal article" date="2018" name="Nature">
        <title>Mutant phenotypes for thousands of bacterial genes of unknown function.</title>
        <authorList>
            <person name="Price M.N."/>
            <person name="Wetmore K.M."/>
            <person name="Waters R.J."/>
            <person name="Callaghan M."/>
            <person name="Ray J."/>
            <person name="Liu H."/>
            <person name="Kuehl J.V."/>
            <person name="Melnyk R.A."/>
            <person name="Lamson J.S."/>
            <person name="Suh Y."/>
            <person name="Carlson H.K."/>
            <person name="Esquivel Z."/>
            <person name="Sadeeshkumar H."/>
            <person name="Chakraborty R."/>
            <person name="Zane G.M."/>
            <person name="Rubin B.E."/>
            <person name="Wall J.D."/>
            <person name="Visel A."/>
            <person name="Bristow J."/>
            <person name="Blow M.J."/>
            <person name="Arkin A.P."/>
            <person name="Deutschbauer A.M."/>
        </authorList>
    </citation>
    <scope>NUCLEOTIDE SEQUENCE [LARGE SCALE GENOMIC DNA]</scope>
    <source>
        <strain evidence="11 12">FW300-N2E3</strain>
    </source>
</reference>
<evidence type="ECO:0000256" key="7">
    <source>
        <dbReference type="ARBA" id="ARBA00022989"/>
    </source>
</evidence>
<reference evidence="12" key="1">
    <citation type="submission" date="2015-09" db="EMBL/GenBank/DDBJ databases">
        <title>Whole genome sequence of Pseudomonas fluorescens FW300-N2E3.</title>
        <authorList>
            <person name="Ray J."/>
            <person name="Melnyk R."/>
            <person name="Deutschbauer A."/>
        </authorList>
    </citation>
    <scope>NUCLEOTIDE SEQUENCE [LARGE SCALE GENOMIC DNA]</scope>
    <source>
        <strain evidence="12">FW300-N2E3</strain>
    </source>
</reference>
<dbReference type="AlphaFoldDB" id="A0A0N9VW74"/>
<keyword evidence="8 9" id="KW-0472">Membrane</keyword>
<proteinExistence type="predicted"/>
<keyword evidence="6" id="KW-0653">Protein transport</keyword>
<dbReference type="GO" id="GO:0015031">
    <property type="term" value="P:protein transport"/>
    <property type="evidence" value="ECO:0007669"/>
    <property type="project" value="UniProtKB-KW"/>
</dbReference>
<keyword evidence="7 9" id="KW-1133">Transmembrane helix</keyword>
<evidence type="ECO:0000256" key="8">
    <source>
        <dbReference type="ARBA" id="ARBA00023136"/>
    </source>
</evidence>
<comment type="subcellular location">
    <subcellularLocation>
        <location evidence="1">Cell inner membrane</location>
    </subcellularLocation>
</comment>
<protein>
    <recommendedName>
        <fullName evidence="10">Type II secretion system protein GspC N-terminal domain-containing protein</fullName>
    </recommendedName>
</protein>
<dbReference type="GO" id="GO:0005886">
    <property type="term" value="C:plasma membrane"/>
    <property type="evidence" value="ECO:0007669"/>
    <property type="project" value="UniProtKB-SubCell"/>
</dbReference>
<evidence type="ECO:0000256" key="2">
    <source>
        <dbReference type="ARBA" id="ARBA00022448"/>
    </source>
</evidence>
<gene>
    <name evidence="11" type="ORF">AO353_12540</name>
</gene>
<evidence type="ECO:0000256" key="5">
    <source>
        <dbReference type="ARBA" id="ARBA00022692"/>
    </source>
</evidence>
<dbReference type="Gene3D" id="2.30.30.830">
    <property type="match status" value="1"/>
</dbReference>